<evidence type="ECO:0000313" key="3">
    <source>
        <dbReference type="Proteomes" id="UP001601627"/>
    </source>
</evidence>
<keyword evidence="3" id="KW-1185">Reference proteome</keyword>
<feature type="region of interest" description="Disordered" evidence="1">
    <location>
        <begin position="1"/>
        <end position="37"/>
    </location>
</feature>
<evidence type="ECO:0000313" key="2">
    <source>
        <dbReference type="EMBL" id="MFF1272241.1"/>
    </source>
</evidence>
<accession>A0ABW6PZH0</accession>
<feature type="compositionally biased region" description="Basic and acidic residues" evidence="1">
    <location>
        <begin position="79"/>
        <end position="91"/>
    </location>
</feature>
<sequence length="110" mass="12587">MDLHVQRSGDMGSPTHIRLDQRQQRIPQGDGTHDFPDHELGKAVPYGIYDIAAEQRALTTRLTVHRHRRCRPEPTASDNLRRAAAAREHIPPRRRLRRCHRDGSGGYPTP</sequence>
<protein>
    <submittedName>
        <fullName evidence="2">Uncharacterized protein</fullName>
    </submittedName>
</protein>
<name>A0ABW6PZH0_9ACTN</name>
<gene>
    <name evidence="2" type="ORF">ACFVZC_02245</name>
</gene>
<reference evidence="2 3" key="1">
    <citation type="submission" date="2024-09" db="EMBL/GenBank/DDBJ databases">
        <title>The Natural Products Discovery Center: Release of the First 8490 Sequenced Strains for Exploring Actinobacteria Biosynthetic Diversity.</title>
        <authorList>
            <person name="Kalkreuter E."/>
            <person name="Kautsar S.A."/>
            <person name="Yang D."/>
            <person name="Bader C.D."/>
            <person name="Teijaro C.N."/>
            <person name="Fluegel L."/>
            <person name="Davis C.M."/>
            <person name="Simpson J.R."/>
            <person name="Lauterbach L."/>
            <person name="Steele A.D."/>
            <person name="Gui C."/>
            <person name="Meng S."/>
            <person name="Li G."/>
            <person name="Viehrig K."/>
            <person name="Ye F."/>
            <person name="Su P."/>
            <person name="Kiefer A.F."/>
            <person name="Nichols A."/>
            <person name="Cepeda A.J."/>
            <person name="Yan W."/>
            <person name="Fan B."/>
            <person name="Jiang Y."/>
            <person name="Adhikari A."/>
            <person name="Zheng C.-J."/>
            <person name="Schuster L."/>
            <person name="Cowan T.M."/>
            <person name="Smanski M.J."/>
            <person name="Chevrette M.G."/>
            <person name="De Carvalho L.P.S."/>
            <person name="Shen B."/>
        </authorList>
    </citation>
    <scope>NUCLEOTIDE SEQUENCE [LARGE SCALE GENOMIC DNA]</scope>
    <source>
        <strain evidence="2 3">NPDC058328</strain>
    </source>
</reference>
<comment type="caution">
    <text evidence="2">The sequence shown here is derived from an EMBL/GenBank/DDBJ whole genome shotgun (WGS) entry which is preliminary data.</text>
</comment>
<organism evidence="2 3">
    <name type="scientific">Streptomyces marokkonensis</name>
    <dbReference type="NCBI Taxonomy" id="324855"/>
    <lineage>
        <taxon>Bacteria</taxon>
        <taxon>Bacillati</taxon>
        <taxon>Actinomycetota</taxon>
        <taxon>Actinomycetes</taxon>
        <taxon>Kitasatosporales</taxon>
        <taxon>Streptomycetaceae</taxon>
        <taxon>Streptomyces</taxon>
    </lineage>
</organism>
<dbReference type="Proteomes" id="UP001601627">
    <property type="component" value="Unassembled WGS sequence"/>
</dbReference>
<dbReference type="RefSeq" id="WP_388232830.1">
    <property type="nucleotide sequence ID" value="NZ_JBHVZQ010000001.1"/>
</dbReference>
<feature type="region of interest" description="Disordered" evidence="1">
    <location>
        <begin position="71"/>
        <end position="110"/>
    </location>
</feature>
<evidence type="ECO:0000256" key="1">
    <source>
        <dbReference type="SAM" id="MobiDB-lite"/>
    </source>
</evidence>
<proteinExistence type="predicted"/>
<dbReference type="EMBL" id="JBHVZQ010000001">
    <property type="protein sequence ID" value="MFF1272241.1"/>
    <property type="molecule type" value="Genomic_DNA"/>
</dbReference>